<gene>
    <name evidence="4" type="ORF">KUTeg_015791</name>
</gene>
<dbReference type="PRINTS" id="PR00007">
    <property type="entry name" value="COMPLEMNTC1Q"/>
</dbReference>
<evidence type="ECO:0000256" key="2">
    <source>
        <dbReference type="ARBA" id="ARBA00022525"/>
    </source>
</evidence>
<comment type="caution">
    <text evidence="4">The sequence shown here is derived from an EMBL/GenBank/DDBJ whole genome shotgun (WGS) entry which is preliminary data.</text>
</comment>
<dbReference type="PROSITE" id="PS50871">
    <property type="entry name" value="C1Q"/>
    <property type="match status" value="1"/>
</dbReference>
<dbReference type="SUPFAM" id="SSF49842">
    <property type="entry name" value="TNF-like"/>
    <property type="match status" value="1"/>
</dbReference>
<protein>
    <recommendedName>
        <fullName evidence="3">C1q domain-containing protein</fullName>
    </recommendedName>
</protein>
<dbReference type="InterPro" id="IPR001073">
    <property type="entry name" value="C1q_dom"/>
</dbReference>
<evidence type="ECO:0000256" key="1">
    <source>
        <dbReference type="ARBA" id="ARBA00004613"/>
    </source>
</evidence>
<accession>A0ABQ9ETL4</accession>
<dbReference type="InterPro" id="IPR008983">
    <property type="entry name" value="Tumour_necrosis_fac-like_dom"/>
</dbReference>
<dbReference type="SMART" id="SM00110">
    <property type="entry name" value="C1Q"/>
    <property type="match status" value="1"/>
</dbReference>
<feature type="domain" description="C1q" evidence="3">
    <location>
        <begin position="1"/>
        <end position="138"/>
    </location>
</feature>
<dbReference type="EMBL" id="JARBDR010000811">
    <property type="protein sequence ID" value="KAJ8306750.1"/>
    <property type="molecule type" value="Genomic_DNA"/>
</dbReference>
<name>A0ABQ9ETL4_TEGGR</name>
<evidence type="ECO:0000313" key="5">
    <source>
        <dbReference type="Proteomes" id="UP001217089"/>
    </source>
</evidence>
<comment type="subcellular location">
    <subcellularLocation>
        <location evidence="1">Secreted</location>
    </subcellularLocation>
</comment>
<organism evidence="4 5">
    <name type="scientific">Tegillarca granosa</name>
    <name type="common">Malaysian cockle</name>
    <name type="synonym">Anadara granosa</name>
    <dbReference type="NCBI Taxonomy" id="220873"/>
    <lineage>
        <taxon>Eukaryota</taxon>
        <taxon>Metazoa</taxon>
        <taxon>Spiralia</taxon>
        <taxon>Lophotrochozoa</taxon>
        <taxon>Mollusca</taxon>
        <taxon>Bivalvia</taxon>
        <taxon>Autobranchia</taxon>
        <taxon>Pteriomorphia</taxon>
        <taxon>Arcoida</taxon>
        <taxon>Arcoidea</taxon>
        <taxon>Arcidae</taxon>
        <taxon>Tegillarca</taxon>
    </lineage>
</organism>
<dbReference type="PANTHER" id="PTHR15427">
    <property type="entry name" value="EMILIN ELASTIN MICROFIBRIL INTERFACE-LOCATED PROTEIN ELASTIN MICROFIBRIL INTERFACER"/>
    <property type="match status" value="1"/>
</dbReference>
<dbReference type="Pfam" id="PF00386">
    <property type="entry name" value="C1q"/>
    <property type="match status" value="1"/>
</dbReference>
<dbReference type="Proteomes" id="UP001217089">
    <property type="component" value="Unassembled WGS sequence"/>
</dbReference>
<keyword evidence="2" id="KW-0964">Secreted</keyword>
<evidence type="ECO:0000259" key="3">
    <source>
        <dbReference type="PROSITE" id="PS50871"/>
    </source>
</evidence>
<dbReference type="InterPro" id="IPR050392">
    <property type="entry name" value="Collagen/C1q_domain"/>
</dbReference>
<reference evidence="4 5" key="1">
    <citation type="submission" date="2022-12" db="EMBL/GenBank/DDBJ databases">
        <title>Chromosome-level genome of Tegillarca granosa.</title>
        <authorList>
            <person name="Kim J."/>
        </authorList>
    </citation>
    <scope>NUCLEOTIDE SEQUENCE [LARGE SCALE GENOMIC DNA]</scope>
    <source>
        <strain evidence="4">Teg-2019</strain>
        <tissue evidence="4">Adductor muscle</tissue>
    </source>
</reference>
<dbReference type="PANTHER" id="PTHR15427:SF50">
    <property type="entry name" value="COMPLEMENT C1Q TUMOR NECROSIS FACTOR-RELATED PROTEIN 2-LIKE"/>
    <property type="match status" value="1"/>
</dbReference>
<keyword evidence="5" id="KW-1185">Reference proteome</keyword>
<evidence type="ECO:0000313" key="4">
    <source>
        <dbReference type="EMBL" id="KAJ8306750.1"/>
    </source>
</evidence>
<sequence length="173" mass="19116">MNYQVAFTAKLKDHPTTSSAIIFQTMISNIGGGYNNRDGIFNCPKAGLYMFTASLTSYQNYYVSGYIMKNNKYMVQLYQNIGSGNYHPSVSTSVMFKLAIGDKVWVKGIGIKYHAYFSTFSGVLHEYENFSMSTNSVSMSTYSVSGSTKSFCMSTNSVSGRTNIVSIGRTVLV</sequence>
<dbReference type="Gene3D" id="2.60.120.40">
    <property type="match status" value="1"/>
</dbReference>
<proteinExistence type="predicted"/>